<dbReference type="STRING" id="29534.SAMN05444366_3035"/>
<dbReference type="OrthoDB" id="1375819at2"/>
<dbReference type="EMBL" id="FRBY01000004">
    <property type="protein sequence ID" value="SHM36369.1"/>
    <property type="molecule type" value="Genomic_DNA"/>
</dbReference>
<accession>A0A1M7I6W4</accession>
<dbReference type="Proteomes" id="UP000184121">
    <property type="component" value="Unassembled WGS sequence"/>
</dbReference>
<reference evidence="2" key="1">
    <citation type="submission" date="2016-11" db="EMBL/GenBank/DDBJ databases">
        <authorList>
            <person name="Varghese N."/>
            <person name="Submissions S."/>
        </authorList>
    </citation>
    <scope>NUCLEOTIDE SEQUENCE [LARGE SCALE GENOMIC DNA]</scope>
    <source>
        <strain evidence="2">DSM 1811</strain>
    </source>
</reference>
<name>A0A1M7I6W4_9FLAO</name>
<dbReference type="RefSeq" id="WP_072973728.1">
    <property type="nucleotide sequence ID" value="NZ_FRBY01000004.1"/>
</dbReference>
<protein>
    <submittedName>
        <fullName evidence="1">Uncharacterized protein</fullName>
    </submittedName>
</protein>
<dbReference type="AlphaFoldDB" id="A0A1M7I6W4"/>
<proteinExistence type="predicted"/>
<keyword evidence="2" id="KW-1185">Reference proteome</keyword>
<organism evidence="1 2">
    <name type="scientific">Flavobacterium saccharophilum</name>
    <dbReference type="NCBI Taxonomy" id="29534"/>
    <lineage>
        <taxon>Bacteria</taxon>
        <taxon>Pseudomonadati</taxon>
        <taxon>Bacteroidota</taxon>
        <taxon>Flavobacteriia</taxon>
        <taxon>Flavobacteriales</taxon>
        <taxon>Flavobacteriaceae</taxon>
        <taxon>Flavobacterium</taxon>
    </lineage>
</organism>
<evidence type="ECO:0000313" key="1">
    <source>
        <dbReference type="EMBL" id="SHM36369.1"/>
    </source>
</evidence>
<sequence>MFKRKFKDEFDFSGNSFLIENENDYKDFDRSIFVVYDKSEMIDYLNLEKKGTNVLVCLFNKQLYSSLSFLQEINNLILLDESKTKPEIIKDLKAHFKKTPEADTTAAKSLFSGSAIFQTQFNNLYNALFFLL</sequence>
<evidence type="ECO:0000313" key="2">
    <source>
        <dbReference type="Proteomes" id="UP000184121"/>
    </source>
</evidence>
<gene>
    <name evidence="1" type="ORF">SAMN05444366_3035</name>
</gene>